<reference evidence="1" key="1">
    <citation type="submission" date="2021-07" db="EMBL/GenBank/DDBJ databases">
        <authorList>
            <person name="Catto M.A."/>
            <person name="Jacobson A."/>
            <person name="Kennedy G."/>
            <person name="Labadie P."/>
            <person name="Hunt B.G."/>
            <person name="Srinivasan R."/>
        </authorList>
    </citation>
    <scope>NUCLEOTIDE SEQUENCE</scope>
    <source>
        <strain evidence="1">PL_HMW_Pooled</strain>
        <tissue evidence="1">Head</tissue>
    </source>
</reference>
<organism evidence="1 2">
    <name type="scientific">Frankliniella fusca</name>
    <dbReference type="NCBI Taxonomy" id="407009"/>
    <lineage>
        <taxon>Eukaryota</taxon>
        <taxon>Metazoa</taxon>
        <taxon>Ecdysozoa</taxon>
        <taxon>Arthropoda</taxon>
        <taxon>Hexapoda</taxon>
        <taxon>Insecta</taxon>
        <taxon>Pterygota</taxon>
        <taxon>Neoptera</taxon>
        <taxon>Paraneoptera</taxon>
        <taxon>Thysanoptera</taxon>
        <taxon>Terebrantia</taxon>
        <taxon>Thripoidea</taxon>
        <taxon>Thripidae</taxon>
        <taxon>Frankliniella</taxon>
    </lineage>
</organism>
<accession>A0AAE1GQD4</accession>
<reference evidence="1" key="2">
    <citation type="journal article" date="2023" name="BMC Genomics">
        <title>Pest status, molecular evolution, and epigenetic factors derived from the genome assembly of Frankliniella fusca, a thysanopteran phytovirus vector.</title>
        <authorList>
            <person name="Catto M.A."/>
            <person name="Labadie P.E."/>
            <person name="Jacobson A.L."/>
            <person name="Kennedy G.G."/>
            <person name="Srinivasan R."/>
            <person name="Hunt B.G."/>
        </authorList>
    </citation>
    <scope>NUCLEOTIDE SEQUENCE</scope>
    <source>
        <strain evidence="1">PL_HMW_Pooled</strain>
    </source>
</reference>
<dbReference type="Proteomes" id="UP001219518">
    <property type="component" value="Unassembled WGS sequence"/>
</dbReference>
<sequence length="71" mass="7825">MNGINWKSTANAVSCGTIVNATIKCNMYCLKWKQQVFPKTIGGIRLSDAETKPLDFNVLVACLLLYSSKVN</sequence>
<comment type="caution">
    <text evidence="1">The sequence shown here is derived from an EMBL/GenBank/DDBJ whole genome shotgun (WGS) entry which is preliminary data.</text>
</comment>
<dbReference type="AlphaFoldDB" id="A0AAE1GQD4"/>
<keyword evidence="2" id="KW-1185">Reference proteome</keyword>
<name>A0AAE1GQD4_9NEOP</name>
<proteinExistence type="predicted"/>
<dbReference type="EMBL" id="JAHWGI010000001">
    <property type="protein sequence ID" value="KAK3907169.1"/>
    <property type="molecule type" value="Genomic_DNA"/>
</dbReference>
<evidence type="ECO:0000313" key="2">
    <source>
        <dbReference type="Proteomes" id="UP001219518"/>
    </source>
</evidence>
<gene>
    <name evidence="1" type="ORF">KUF71_000089</name>
</gene>
<protein>
    <submittedName>
        <fullName evidence="1">Non-specific lipid-transfer protein 1</fullName>
    </submittedName>
</protein>
<evidence type="ECO:0000313" key="1">
    <source>
        <dbReference type="EMBL" id="KAK3907169.1"/>
    </source>
</evidence>